<name>A0A8S4S8R3_9NEOP</name>
<proteinExistence type="predicted"/>
<gene>
    <name evidence="1" type="primary">jg11805</name>
    <name evidence="1" type="ORF">PAEG_LOCUS22167</name>
</gene>
<keyword evidence="2" id="KW-1185">Reference proteome</keyword>
<evidence type="ECO:0000313" key="2">
    <source>
        <dbReference type="Proteomes" id="UP000838756"/>
    </source>
</evidence>
<evidence type="ECO:0000313" key="1">
    <source>
        <dbReference type="EMBL" id="CAH2251085.1"/>
    </source>
</evidence>
<dbReference type="Proteomes" id="UP000838756">
    <property type="component" value="Unassembled WGS sequence"/>
</dbReference>
<comment type="caution">
    <text evidence="1">The sequence shown here is derived from an EMBL/GenBank/DDBJ whole genome shotgun (WGS) entry which is preliminary data.</text>
</comment>
<organism evidence="1 2">
    <name type="scientific">Pararge aegeria aegeria</name>
    <dbReference type="NCBI Taxonomy" id="348720"/>
    <lineage>
        <taxon>Eukaryota</taxon>
        <taxon>Metazoa</taxon>
        <taxon>Ecdysozoa</taxon>
        <taxon>Arthropoda</taxon>
        <taxon>Hexapoda</taxon>
        <taxon>Insecta</taxon>
        <taxon>Pterygota</taxon>
        <taxon>Neoptera</taxon>
        <taxon>Endopterygota</taxon>
        <taxon>Lepidoptera</taxon>
        <taxon>Glossata</taxon>
        <taxon>Ditrysia</taxon>
        <taxon>Papilionoidea</taxon>
        <taxon>Nymphalidae</taxon>
        <taxon>Satyrinae</taxon>
        <taxon>Satyrini</taxon>
        <taxon>Parargina</taxon>
        <taxon>Pararge</taxon>
    </lineage>
</organism>
<protein>
    <submittedName>
        <fullName evidence="1">Jg11805 protein</fullName>
    </submittedName>
</protein>
<dbReference type="OrthoDB" id="407509at2759"/>
<dbReference type="EMBL" id="CAKXAJ010026019">
    <property type="protein sequence ID" value="CAH2251085.1"/>
    <property type="molecule type" value="Genomic_DNA"/>
</dbReference>
<reference evidence="1" key="1">
    <citation type="submission" date="2022-03" db="EMBL/GenBank/DDBJ databases">
        <authorList>
            <person name="Lindestad O."/>
        </authorList>
    </citation>
    <scope>NUCLEOTIDE SEQUENCE</scope>
</reference>
<accession>A0A8S4S8R3</accession>
<sequence>MGLIGRLRVTQRAMERAMLVFYLRDQISNEEIRRRVTFTDKAQRVAKLKLQWAEHIARRTDRRWGPKVLEWRTRIGKRSVGTPTSWTDDIRLVAGSTVVFGPPYKRLMSSSERQSVYMMMIIVTSKMKWDCSGLGNSCQLNNRALPRVGG</sequence>
<dbReference type="AlphaFoldDB" id="A0A8S4S8R3"/>